<dbReference type="SMART" id="SM00595">
    <property type="entry name" value="MADF"/>
    <property type="match status" value="1"/>
</dbReference>
<dbReference type="PANTHER" id="PTHR12243:SF67">
    <property type="entry name" value="COREPRESSOR OF PANGOLIN, ISOFORM A-RELATED"/>
    <property type="match status" value="1"/>
</dbReference>
<name>A0A151IKH2_9HYME</name>
<dbReference type="PROSITE" id="PS51029">
    <property type="entry name" value="MADF"/>
    <property type="match status" value="1"/>
</dbReference>
<evidence type="ECO:0000313" key="2">
    <source>
        <dbReference type="EMBL" id="KYN04955.1"/>
    </source>
</evidence>
<dbReference type="Proteomes" id="UP000078542">
    <property type="component" value="Unassembled WGS sequence"/>
</dbReference>
<gene>
    <name evidence="2" type="ORF">ALC62_04165</name>
</gene>
<evidence type="ECO:0000313" key="3">
    <source>
        <dbReference type="Proteomes" id="UP000078542"/>
    </source>
</evidence>
<feature type="domain" description="MADF" evidence="1">
    <location>
        <begin position="5"/>
        <end position="100"/>
    </location>
</feature>
<sequence length="108" mass="12957">EFDECLIMAVMNRPSLYDHWLNIKQRSKLKKSALWEEIKNTINSIIKDLQKRSKYHRDCYIRARKKMKEYVPSGSDVSSANFKSTYRFFDLMRPLDDTLQTKSYVILQ</sequence>
<reference evidence="2 3" key="1">
    <citation type="submission" date="2016-03" db="EMBL/GenBank/DDBJ databases">
        <title>Cyphomyrmex costatus WGS genome.</title>
        <authorList>
            <person name="Nygaard S."/>
            <person name="Hu H."/>
            <person name="Boomsma J."/>
            <person name="Zhang G."/>
        </authorList>
    </citation>
    <scope>NUCLEOTIDE SEQUENCE [LARGE SCALE GENOMIC DNA]</scope>
    <source>
        <strain evidence="2">MS0001</strain>
        <tissue evidence="2">Whole body</tissue>
    </source>
</reference>
<feature type="non-terminal residue" evidence="2">
    <location>
        <position position="1"/>
    </location>
</feature>
<organism evidence="2 3">
    <name type="scientific">Cyphomyrmex costatus</name>
    <dbReference type="NCBI Taxonomy" id="456900"/>
    <lineage>
        <taxon>Eukaryota</taxon>
        <taxon>Metazoa</taxon>
        <taxon>Ecdysozoa</taxon>
        <taxon>Arthropoda</taxon>
        <taxon>Hexapoda</taxon>
        <taxon>Insecta</taxon>
        <taxon>Pterygota</taxon>
        <taxon>Neoptera</taxon>
        <taxon>Endopterygota</taxon>
        <taxon>Hymenoptera</taxon>
        <taxon>Apocrita</taxon>
        <taxon>Aculeata</taxon>
        <taxon>Formicoidea</taxon>
        <taxon>Formicidae</taxon>
        <taxon>Myrmicinae</taxon>
        <taxon>Cyphomyrmex</taxon>
    </lineage>
</organism>
<protein>
    <recommendedName>
        <fullName evidence="1">MADF domain-containing protein</fullName>
    </recommendedName>
</protein>
<accession>A0A151IKH2</accession>
<dbReference type="GO" id="GO:0005634">
    <property type="term" value="C:nucleus"/>
    <property type="evidence" value="ECO:0007669"/>
    <property type="project" value="TreeGrafter"/>
</dbReference>
<keyword evidence="3" id="KW-1185">Reference proteome</keyword>
<dbReference type="EMBL" id="KQ977211">
    <property type="protein sequence ID" value="KYN04955.1"/>
    <property type="molecule type" value="Genomic_DNA"/>
</dbReference>
<dbReference type="AlphaFoldDB" id="A0A151IKH2"/>
<evidence type="ECO:0000259" key="1">
    <source>
        <dbReference type="PROSITE" id="PS51029"/>
    </source>
</evidence>
<proteinExistence type="predicted"/>
<dbReference type="InterPro" id="IPR039353">
    <property type="entry name" value="TF_Adf1"/>
</dbReference>
<dbReference type="GO" id="GO:0006357">
    <property type="term" value="P:regulation of transcription by RNA polymerase II"/>
    <property type="evidence" value="ECO:0007669"/>
    <property type="project" value="TreeGrafter"/>
</dbReference>
<dbReference type="InterPro" id="IPR006578">
    <property type="entry name" value="MADF-dom"/>
</dbReference>
<dbReference type="Pfam" id="PF10545">
    <property type="entry name" value="MADF_DNA_bdg"/>
    <property type="match status" value="1"/>
</dbReference>
<dbReference type="PANTHER" id="PTHR12243">
    <property type="entry name" value="MADF DOMAIN TRANSCRIPTION FACTOR"/>
    <property type="match status" value="1"/>
</dbReference>
<dbReference type="GO" id="GO:0005667">
    <property type="term" value="C:transcription regulator complex"/>
    <property type="evidence" value="ECO:0007669"/>
    <property type="project" value="TreeGrafter"/>
</dbReference>